<evidence type="ECO:0008006" key="3">
    <source>
        <dbReference type="Google" id="ProtNLM"/>
    </source>
</evidence>
<keyword evidence="2" id="KW-1185">Reference proteome</keyword>
<dbReference type="RefSeq" id="WP_065920209.1">
    <property type="nucleotide sequence ID" value="NZ_CP016793.1"/>
</dbReference>
<dbReference type="AlphaFoldDB" id="A0A1B2HVX0"/>
<sequence length="275" mass="29337">MESRRALSVGVGSFAHHEQLGFAPGLSDQLGAVLADLDYKVRVVAKESLHGKELAAEVHNALTGEPSDIAVVHLISHGEPGSGGSTVFALGSDSKPYDNASIAHWLTVQEAGDRPTTLFLLDLCGARALARLPWQIRTEEPLRGWVIAACGEREAAYDGRFTQAVISVLKALRAGELDIDPSLPHVPLATFAIAVRAEVNRLAAEVDSFPQQVTASLWTSARASNRPFSPIPLTTQPPSRGCAPRSIQVCCRSSTISMRGWTPGTSWNARLASDG</sequence>
<name>A0A1B2HVX0_9PSEU</name>
<evidence type="ECO:0000313" key="2">
    <source>
        <dbReference type="Proteomes" id="UP000093053"/>
    </source>
</evidence>
<reference evidence="1 2" key="1">
    <citation type="submission" date="2016-07" db="EMBL/GenBank/DDBJ databases">
        <title>Complete genome sequence of the Lentzea guizhouensis DHS C013.</title>
        <authorList>
            <person name="Cao C."/>
        </authorList>
    </citation>
    <scope>NUCLEOTIDE SEQUENCE [LARGE SCALE GENOMIC DNA]</scope>
    <source>
        <strain evidence="1 2">DHS C013</strain>
    </source>
</reference>
<dbReference type="SUPFAM" id="SSF52129">
    <property type="entry name" value="Caspase-like"/>
    <property type="match status" value="1"/>
</dbReference>
<protein>
    <recommendedName>
        <fullName evidence="3">Caspase family p20 domain-containing protein</fullName>
    </recommendedName>
</protein>
<organism evidence="1 2">
    <name type="scientific">Lentzea guizhouensis</name>
    <dbReference type="NCBI Taxonomy" id="1586287"/>
    <lineage>
        <taxon>Bacteria</taxon>
        <taxon>Bacillati</taxon>
        <taxon>Actinomycetota</taxon>
        <taxon>Actinomycetes</taxon>
        <taxon>Pseudonocardiales</taxon>
        <taxon>Pseudonocardiaceae</taxon>
        <taxon>Lentzea</taxon>
    </lineage>
</organism>
<dbReference type="InterPro" id="IPR029030">
    <property type="entry name" value="Caspase-like_dom_sf"/>
</dbReference>
<dbReference type="KEGG" id="led:BBK82_44025"/>
<dbReference type="STRING" id="1586287.BBK82_44025"/>
<evidence type="ECO:0000313" key="1">
    <source>
        <dbReference type="EMBL" id="ANZ41874.1"/>
    </source>
</evidence>
<accession>A0A1B2HVX0</accession>
<dbReference type="EMBL" id="CP016793">
    <property type="protein sequence ID" value="ANZ41874.1"/>
    <property type="molecule type" value="Genomic_DNA"/>
</dbReference>
<dbReference type="Proteomes" id="UP000093053">
    <property type="component" value="Chromosome"/>
</dbReference>
<proteinExistence type="predicted"/>
<gene>
    <name evidence="1" type="ORF">BBK82_44025</name>
</gene>